<evidence type="ECO:0000256" key="5">
    <source>
        <dbReference type="ARBA" id="ARBA00023098"/>
    </source>
</evidence>
<proteinExistence type="inferred from homology"/>
<dbReference type="InterPro" id="IPR050723">
    <property type="entry name" value="CFA/CMAS"/>
</dbReference>
<dbReference type="CDD" id="cd02440">
    <property type="entry name" value="AdoMet_MTases"/>
    <property type="match status" value="1"/>
</dbReference>
<dbReference type="EMBL" id="JARKIF010000009">
    <property type="protein sequence ID" value="KAJ7630339.1"/>
    <property type="molecule type" value="Genomic_DNA"/>
</dbReference>
<dbReference type="InterPro" id="IPR029063">
    <property type="entry name" value="SAM-dependent_MTases_sf"/>
</dbReference>
<dbReference type="GO" id="GO:0032259">
    <property type="term" value="P:methylation"/>
    <property type="evidence" value="ECO:0007669"/>
    <property type="project" value="UniProtKB-KW"/>
</dbReference>
<dbReference type="PANTHER" id="PTHR43667:SF2">
    <property type="entry name" value="FATTY ACID C-METHYL TRANSFERASE"/>
    <property type="match status" value="1"/>
</dbReference>
<evidence type="ECO:0000256" key="2">
    <source>
        <dbReference type="ARBA" id="ARBA00022603"/>
    </source>
</evidence>
<gene>
    <name evidence="6" type="ORF">FB45DRAFT_532655</name>
</gene>
<evidence type="ECO:0000256" key="1">
    <source>
        <dbReference type="ARBA" id="ARBA00010815"/>
    </source>
</evidence>
<evidence type="ECO:0000313" key="7">
    <source>
        <dbReference type="Proteomes" id="UP001221142"/>
    </source>
</evidence>
<name>A0AAD7FKS5_9AGAR</name>
<dbReference type="Pfam" id="PF02353">
    <property type="entry name" value="CMAS"/>
    <property type="match status" value="1"/>
</dbReference>
<evidence type="ECO:0000313" key="6">
    <source>
        <dbReference type="EMBL" id="KAJ7630339.1"/>
    </source>
</evidence>
<dbReference type="GO" id="GO:0008168">
    <property type="term" value="F:methyltransferase activity"/>
    <property type="evidence" value="ECO:0007669"/>
    <property type="project" value="UniProtKB-KW"/>
</dbReference>
<reference evidence="6" key="1">
    <citation type="submission" date="2023-03" db="EMBL/GenBank/DDBJ databases">
        <title>Massive genome expansion in bonnet fungi (Mycena s.s.) driven by repeated elements and novel gene families across ecological guilds.</title>
        <authorList>
            <consortium name="Lawrence Berkeley National Laboratory"/>
            <person name="Harder C.B."/>
            <person name="Miyauchi S."/>
            <person name="Viragh M."/>
            <person name="Kuo A."/>
            <person name="Thoen E."/>
            <person name="Andreopoulos B."/>
            <person name="Lu D."/>
            <person name="Skrede I."/>
            <person name="Drula E."/>
            <person name="Henrissat B."/>
            <person name="Morin E."/>
            <person name="Kohler A."/>
            <person name="Barry K."/>
            <person name="LaButti K."/>
            <person name="Morin E."/>
            <person name="Salamov A."/>
            <person name="Lipzen A."/>
            <person name="Mereny Z."/>
            <person name="Hegedus B."/>
            <person name="Baldrian P."/>
            <person name="Stursova M."/>
            <person name="Weitz H."/>
            <person name="Taylor A."/>
            <person name="Grigoriev I.V."/>
            <person name="Nagy L.G."/>
            <person name="Martin F."/>
            <person name="Kauserud H."/>
        </authorList>
    </citation>
    <scope>NUCLEOTIDE SEQUENCE</scope>
    <source>
        <strain evidence="6">9284</strain>
    </source>
</reference>
<dbReference type="GO" id="GO:0008610">
    <property type="term" value="P:lipid biosynthetic process"/>
    <property type="evidence" value="ECO:0007669"/>
    <property type="project" value="InterPro"/>
</dbReference>
<evidence type="ECO:0000256" key="3">
    <source>
        <dbReference type="ARBA" id="ARBA00022679"/>
    </source>
</evidence>
<dbReference type="InterPro" id="IPR003333">
    <property type="entry name" value="CMAS"/>
</dbReference>
<protein>
    <submittedName>
        <fullName evidence="6">Cyclopropane-fatty-acyl-phospholipid synthase</fullName>
    </submittedName>
</protein>
<keyword evidence="5" id="KW-0443">Lipid metabolism</keyword>
<dbReference type="Proteomes" id="UP001221142">
    <property type="component" value="Unassembled WGS sequence"/>
</dbReference>
<organism evidence="6 7">
    <name type="scientific">Roridomyces roridus</name>
    <dbReference type="NCBI Taxonomy" id="1738132"/>
    <lineage>
        <taxon>Eukaryota</taxon>
        <taxon>Fungi</taxon>
        <taxon>Dikarya</taxon>
        <taxon>Basidiomycota</taxon>
        <taxon>Agaricomycotina</taxon>
        <taxon>Agaricomycetes</taxon>
        <taxon>Agaricomycetidae</taxon>
        <taxon>Agaricales</taxon>
        <taxon>Marasmiineae</taxon>
        <taxon>Mycenaceae</taxon>
        <taxon>Roridomyces</taxon>
    </lineage>
</organism>
<dbReference type="PANTHER" id="PTHR43667">
    <property type="entry name" value="CYCLOPROPANE-FATTY-ACYL-PHOSPHOLIPID SYNTHASE"/>
    <property type="match status" value="1"/>
</dbReference>
<keyword evidence="4" id="KW-0949">S-adenosyl-L-methionine</keyword>
<dbReference type="AlphaFoldDB" id="A0AAD7FKS5"/>
<keyword evidence="3" id="KW-0808">Transferase</keyword>
<dbReference type="Gene3D" id="3.40.50.150">
    <property type="entry name" value="Vaccinia Virus protein VP39"/>
    <property type="match status" value="1"/>
</dbReference>
<comment type="caution">
    <text evidence="6">The sequence shown here is derived from an EMBL/GenBank/DDBJ whole genome shotgun (WGS) entry which is preliminary data.</text>
</comment>
<dbReference type="SUPFAM" id="SSF53335">
    <property type="entry name" value="S-adenosyl-L-methionine-dependent methyltransferases"/>
    <property type="match status" value="1"/>
</dbReference>
<evidence type="ECO:0000256" key="4">
    <source>
        <dbReference type="ARBA" id="ARBA00022691"/>
    </source>
</evidence>
<comment type="similarity">
    <text evidence="1">Belongs to the CFA/CMAS family.</text>
</comment>
<accession>A0AAD7FKS5</accession>
<sequence length="447" mass="50068">MKNSAVVSKPPATGLKGHLVSRARGYILSVLEKGIKHGQLQIVEGNDVRVFGETKLDHTQTPGIIYVDDPAVWLRIIMTNDLGFAEAFMLGEVRVNDLKAICDIWLTNVTHLAGLSTVLHQLFSKVFQFTSNFFGQNLGRARLNAVAGYDASNTMFQAFLSKEMMYSCALWSDKQGGVNGDLKEKYVDDGFDLEAAQKAKIDYVLDKLHIKAGDRVLEVGSGWCGLAIQAVTRFGCTIDTLTLSAEQKKLGEARIKAAGLGNSITVHLLDYRCLPPSFEKAFDAFVSIEMIEHVGTRHYEKYFQVVDWALKEKRGMAVVTSSTIAESRYSTYQEPDFSRYYMWPNGALPSATALVQAANGGSQGRLILETVENHGKHYPRTLREWKRRFESNMPAVQQEIIDEKPELADPALFEPFKRKWLYLFPYAEAGFDCGYLSCHMLTFGRDV</sequence>
<keyword evidence="2" id="KW-0489">Methyltransferase</keyword>
<dbReference type="PIRSF" id="PIRSF003085">
    <property type="entry name" value="CMAS"/>
    <property type="match status" value="1"/>
</dbReference>
<keyword evidence="7" id="KW-1185">Reference proteome</keyword>